<dbReference type="GeneID" id="60894916"/>
<dbReference type="GO" id="GO:0005295">
    <property type="term" value="F:neutral L-amino acid:sodium symporter activity"/>
    <property type="evidence" value="ECO:0007669"/>
    <property type="project" value="TreeGrafter"/>
</dbReference>
<dbReference type="GO" id="GO:0005886">
    <property type="term" value="C:plasma membrane"/>
    <property type="evidence" value="ECO:0007669"/>
    <property type="project" value="UniProtKB-SubCell"/>
</dbReference>
<feature type="transmembrane region" description="Helical" evidence="9">
    <location>
        <begin position="209"/>
        <end position="233"/>
    </location>
</feature>
<dbReference type="RefSeq" id="WP_002355037.1">
    <property type="nucleotide sequence ID" value="NZ_GL454421.1"/>
</dbReference>
<dbReference type="PANTHER" id="PTHR42865">
    <property type="entry name" value="PROTON/GLUTAMATE-ASPARTATE SYMPORTER"/>
    <property type="match status" value="1"/>
</dbReference>
<dbReference type="SUPFAM" id="SSF118215">
    <property type="entry name" value="Proton glutamate symport protein"/>
    <property type="match status" value="1"/>
</dbReference>
<dbReference type="InterPro" id="IPR001991">
    <property type="entry name" value="Na-dicarboxylate_symporter"/>
</dbReference>
<keyword evidence="8 9" id="KW-0472">Membrane</keyword>
<proteinExistence type="inferred from homology"/>
<feature type="transmembrane region" description="Helical" evidence="9">
    <location>
        <begin position="313"/>
        <end position="335"/>
    </location>
</feature>
<dbReference type="FunFam" id="1.10.3860.10:FF:000003">
    <property type="entry name" value="Serine/threonine transporter sstT"/>
    <property type="match status" value="1"/>
</dbReference>
<dbReference type="AlphaFoldDB" id="A0A125W898"/>
<evidence type="ECO:0000256" key="9">
    <source>
        <dbReference type="HAMAP-Rule" id="MF_01582"/>
    </source>
</evidence>
<feature type="transmembrane region" description="Helical" evidence="9">
    <location>
        <begin position="40"/>
        <end position="62"/>
    </location>
</feature>
<keyword evidence="7 9" id="KW-1133">Transmembrane helix</keyword>
<dbReference type="Proteomes" id="UP000004846">
    <property type="component" value="Unassembled WGS sequence"/>
</dbReference>
<keyword evidence="2 9" id="KW-0813">Transport</keyword>
<dbReference type="GO" id="GO:0032329">
    <property type="term" value="P:serine transport"/>
    <property type="evidence" value="ECO:0007669"/>
    <property type="project" value="InterPro"/>
</dbReference>
<gene>
    <name evidence="9" type="primary">sstT</name>
    <name evidence="10" type="ORF">HMPREF9498_00556</name>
</gene>
<feature type="transmembrane region" description="Helical" evidence="9">
    <location>
        <begin position="279"/>
        <end position="306"/>
    </location>
</feature>
<reference evidence="10 11" key="1">
    <citation type="submission" date="2010-07" db="EMBL/GenBank/DDBJ databases">
        <authorList>
            <person name="Sid Ahmed O."/>
        </authorList>
    </citation>
    <scope>NUCLEOTIDE SEQUENCE [LARGE SCALE GENOMIC DNA]</scope>
    <source>
        <strain evidence="10 11">TX4248</strain>
    </source>
</reference>
<comment type="subcellular location">
    <subcellularLocation>
        <location evidence="9">Cell membrane</location>
        <topology evidence="9">Multi-pass membrane protein</topology>
    </subcellularLocation>
    <subcellularLocation>
        <location evidence="1">Membrane</location>
        <topology evidence="1">Multi-pass membrane protein</topology>
    </subcellularLocation>
</comment>
<protein>
    <recommendedName>
        <fullName evidence="9">Serine/threonine transporter SstT</fullName>
    </recommendedName>
    <alternativeName>
        <fullName evidence="9">Na(+)/serine-threonine symporter</fullName>
    </alternativeName>
</protein>
<dbReference type="InterPro" id="IPR023025">
    <property type="entry name" value="Ser_Thr_transp_SstT"/>
</dbReference>
<accession>A0A125W898</accession>
<feature type="transmembrane region" description="Helical" evidence="9">
    <location>
        <begin position="14"/>
        <end position="34"/>
    </location>
</feature>
<evidence type="ECO:0000256" key="7">
    <source>
        <dbReference type="ARBA" id="ARBA00022989"/>
    </source>
</evidence>
<dbReference type="HAMAP" id="MF_01582">
    <property type="entry name" value="Ser_Thr_transp_SstT"/>
    <property type="match status" value="1"/>
</dbReference>
<dbReference type="PRINTS" id="PR00173">
    <property type="entry name" value="EDTRNSPORT"/>
</dbReference>
<comment type="similarity">
    <text evidence="9">Belongs to the dicarboxylate/amino acid:cation symporter (DAACS) (TC 2.A.23) family.</text>
</comment>
<dbReference type="EMBL" id="AEBR01000015">
    <property type="protein sequence ID" value="EFM83762.1"/>
    <property type="molecule type" value="Genomic_DNA"/>
</dbReference>
<keyword evidence="4 9" id="KW-0812">Transmembrane</keyword>
<evidence type="ECO:0000256" key="5">
    <source>
        <dbReference type="ARBA" id="ARBA00022847"/>
    </source>
</evidence>
<dbReference type="PANTHER" id="PTHR42865:SF8">
    <property type="entry name" value="SERINE_THREONINE TRANSPORTER SSTT"/>
    <property type="match status" value="1"/>
</dbReference>
<sequence length="420" mass="43969">MVKAIRKLSLIQKIMIGIVIGTTLGFLVPEWTFISVLGELFVGALKAIAPILVFVLIIASLAQQKAGAKTYVGSILVVYLLATFLAAVVAVTASYLFPVKIVLEAAQEAQAAPTQLSDVLSNVLTSVVQNPIQAMIEGNYLSVLFWSSLIGIGLRQSSVATKDVIANLSTGITTVVQMIIGIAPIGILGLVFHSVATTGIAGLAKYGQLLLLLIGTMAVVALVVYPAIVFWNIRQNPYPLVFFVLKESAIPAFFTRSSAANIPINMELAKAMDLNEESYAVSIPLGATINMGGAAITITIMTLAAVHTLGMSVPIYLALLLSIIAAVSACGASGIAGGSLLLIPLACSLFGISNDIAMQVVGVGFIVGVVQDSIETALNSSSDLLFTTSVELADRRKNGEIIDVKALIGKSQLVVEQENI</sequence>
<dbReference type="Pfam" id="PF00375">
    <property type="entry name" value="SDF"/>
    <property type="match status" value="1"/>
</dbReference>
<dbReference type="InterPro" id="IPR036458">
    <property type="entry name" value="Na:dicarbo_symporter_sf"/>
</dbReference>
<evidence type="ECO:0000256" key="6">
    <source>
        <dbReference type="ARBA" id="ARBA00022970"/>
    </source>
</evidence>
<keyword evidence="6 9" id="KW-0029">Amino-acid transport</keyword>
<name>A0A125W898_ENTFL</name>
<dbReference type="Gene3D" id="1.10.3860.10">
    <property type="entry name" value="Sodium:dicarboxylate symporter"/>
    <property type="match status" value="1"/>
</dbReference>
<comment type="catalytic activity">
    <reaction evidence="9">
        <text>L-threonine(in) + Na(+)(in) = L-threonine(out) + Na(+)(out)</text>
        <dbReference type="Rhea" id="RHEA:69999"/>
        <dbReference type="ChEBI" id="CHEBI:29101"/>
        <dbReference type="ChEBI" id="CHEBI:57926"/>
    </reaction>
</comment>
<keyword evidence="5 9" id="KW-0769">Symport</keyword>
<dbReference type="HOGENOM" id="CLU_044581_0_0_9"/>
<feature type="transmembrane region" description="Helical" evidence="9">
    <location>
        <begin position="341"/>
        <end position="370"/>
    </location>
</feature>
<evidence type="ECO:0000256" key="4">
    <source>
        <dbReference type="ARBA" id="ARBA00022692"/>
    </source>
</evidence>
<dbReference type="GO" id="GO:0015826">
    <property type="term" value="P:threonine transport"/>
    <property type="evidence" value="ECO:0007669"/>
    <property type="project" value="InterPro"/>
</dbReference>
<evidence type="ECO:0000256" key="2">
    <source>
        <dbReference type="ARBA" id="ARBA00022448"/>
    </source>
</evidence>
<feature type="transmembrane region" description="Helical" evidence="9">
    <location>
        <begin position="175"/>
        <end position="197"/>
    </location>
</feature>
<feature type="transmembrane region" description="Helical" evidence="9">
    <location>
        <begin position="74"/>
        <end position="97"/>
    </location>
</feature>
<evidence type="ECO:0000313" key="11">
    <source>
        <dbReference type="Proteomes" id="UP000004846"/>
    </source>
</evidence>
<comment type="function">
    <text evidence="9">Involved in the import of serine and threonine into the cell, with the concomitant import of sodium (symport system).</text>
</comment>
<evidence type="ECO:0000313" key="10">
    <source>
        <dbReference type="EMBL" id="EFM83762.1"/>
    </source>
</evidence>
<dbReference type="SMR" id="A0A125W898"/>
<evidence type="ECO:0000256" key="3">
    <source>
        <dbReference type="ARBA" id="ARBA00022475"/>
    </source>
</evidence>
<organism evidence="10 11">
    <name type="scientific">Enterococcus faecalis TX4248</name>
    <dbReference type="NCBI Taxonomy" id="749495"/>
    <lineage>
        <taxon>Bacteria</taxon>
        <taxon>Bacillati</taxon>
        <taxon>Bacillota</taxon>
        <taxon>Bacilli</taxon>
        <taxon>Lactobacillales</taxon>
        <taxon>Enterococcaceae</taxon>
        <taxon>Enterococcus</taxon>
    </lineage>
</organism>
<dbReference type="NCBIfam" id="NF010151">
    <property type="entry name" value="PRK13628.1"/>
    <property type="match status" value="1"/>
</dbReference>
<evidence type="ECO:0000256" key="8">
    <source>
        <dbReference type="ARBA" id="ARBA00023136"/>
    </source>
</evidence>
<comment type="caution">
    <text evidence="10">The sequence shown here is derived from an EMBL/GenBank/DDBJ whole genome shotgun (WGS) entry which is preliminary data.</text>
</comment>
<comment type="catalytic activity">
    <reaction evidence="9">
        <text>L-serine(in) + Na(+)(in) = L-serine(out) + Na(+)(out)</text>
        <dbReference type="Rhea" id="RHEA:29575"/>
        <dbReference type="ChEBI" id="CHEBI:29101"/>
        <dbReference type="ChEBI" id="CHEBI:33384"/>
    </reaction>
</comment>
<keyword evidence="3 9" id="KW-1003">Cell membrane</keyword>
<evidence type="ECO:0000256" key="1">
    <source>
        <dbReference type="ARBA" id="ARBA00004141"/>
    </source>
</evidence>